<dbReference type="EMBL" id="AP015036">
    <property type="protein sequence ID" value="BAT81937.1"/>
    <property type="molecule type" value="Genomic_DNA"/>
</dbReference>
<evidence type="ECO:0000313" key="1">
    <source>
        <dbReference type="EMBL" id="BAT81937.1"/>
    </source>
</evidence>
<dbReference type="AlphaFoldDB" id="A0A0S3RN22"/>
<sequence>MRDFHVCHPKLGILQIWERLHSRQNRCFLRSTTAPPKIVIPVDVQPNSSHHQAILRNANPSLSAPFKLKT</sequence>
<protein>
    <submittedName>
        <fullName evidence="1">Uncharacterized protein</fullName>
    </submittedName>
</protein>
<name>A0A0S3RN22_PHAAN</name>
<reference evidence="1 2" key="1">
    <citation type="journal article" date="2015" name="Sci. Rep.">
        <title>The power of single molecule real-time sequencing technology in the de novo assembly of a eukaryotic genome.</title>
        <authorList>
            <person name="Sakai H."/>
            <person name="Naito K."/>
            <person name="Ogiso-Tanaka E."/>
            <person name="Takahashi Y."/>
            <person name="Iseki K."/>
            <person name="Muto C."/>
            <person name="Satou K."/>
            <person name="Teruya K."/>
            <person name="Shiroma A."/>
            <person name="Shimoji M."/>
            <person name="Hirano T."/>
            <person name="Itoh T."/>
            <person name="Kaga A."/>
            <person name="Tomooka N."/>
        </authorList>
    </citation>
    <scope>NUCLEOTIDE SEQUENCE [LARGE SCALE GENOMIC DNA]</scope>
    <source>
        <strain evidence="2">cv. Shumari</strain>
    </source>
</reference>
<feature type="non-terminal residue" evidence="1">
    <location>
        <position position="70"/>
    </location>
</feature>
<dbReference type="Proteomes" id="UP000291084">
    <property type="component" value="Chromosome 3"/>
</dbReference>
<evidence type="ECO:0000313" key="2">
    <source>
        <dbReference type="Proteomes" id="UP000291084"/>
    </source>
</evidence>
<gene>
    <name evidence="1" type="primary">Vigan.03G185500</name>
    <name evidence="1" type="ORF">VIGAN_03185500</name>
</gene>
<proteinExistence type="predicted"/>
<accession>A0A0S3RN22</accession>
<keyword evidence="2" id="KW-1185">Reference proteome</keyword>
<organism evidence="1 2">
    <name type="scientific">Vigna angularis var. angularis</name>
    <dbReference type="NCBI Taxonomy" id="157739"/>
    <lineage>
        <taxon>Eukaryota</taxon>
        <taxon>Viridiplantae</taxon>
        <taxon>Streptophyta</taxon>
        <taxon>Embryophyta</taxon>
        <taxon>Tracheophyta</taxon>
        <taxon>Spermatophyta</taxon>
        <taxon>Magnoliopsida</taxon>
        <taxon>eudicotyledons</taxon>
        <taxon>Gunneridae</taxon>
        <taxon>Pentapetalae</taxon>
        <taxon>rosids</taxon>
        <taxon>fabids</taxon>
        <taxon>Fabales</taxon>
        <taxon>Fabaceae</taxon>
        <taxon>Papilionoideae</taxon>
        <taxon>50 kb inversion clade</taxon>
        <taxon>NPAAA clade</taxon>
        <taxon>indigoferoid/millettioid clade</taxon>
        <taxon>Phaseoleae</taxon>
        <taxon>Vigna</taxon>
    </lineage>
</organism>